<proteinExistence type="predicted"/>
<reference evidence="1 2" key="1">
    <citation type="journal article" date="2020" name="Cell">
        <title>Large-Scale Comparative Analyses of Tick Genomes Elucidate Their Genetic Diversity and Vector Capacities.</title>
        <authorList>
            <consortium name="Tick Genome and Microbiome Consortium (TIGMIC)"/>
            <person name="Jia N."/>
            <person name="Wang J."/>
            <person name="Shi W."/>
            <person name="Du L."/>
            <person name="Sun Y."/>
            <person name="Zhan W."/>
            <person name="Jiang J.F."/>
            <person name="Wang Q."/>
            <person name="Zhang B."/>
            <person name="Ji P."/>
            <person name="Bell-Sakyi L."/>
            <person name="Cui X.M."/>
            <person name="Yuan T.T."/>
            <person name="Jiang B.G."/>
            <person name="Yang W.F."/>
            <person name="Lam T.T."/>
            <person name="Chang Q.C."/>
            <person name="Ding S.J."/>
            <person name="Wang X.J."/>
            <person name="Zhu J.G."/>
            <person name="Ruan X.D."/>
            <person name="Zhao L."/>
            <person name="Wei J.T."/>
            <person name="Ye R.Z."/>
            <person name="Que T.C."/>
            <person name="Du C.H."/>
            <person name="Zhou Y.H."/>
            <person name="Cheng J.X."/>
            <person name="Dai P.F."/>
            <person name="Guo W.B."/>
            <person name="Han X.H."/>
            <person name="Huang E.J."/>
            <person name="Li L.F."/>
            <person name="Wei W."/>
            <person name="Gao Y.C."/>
            <person name="Liu J.Z."/>
            <person name="Shao H.Z."/>
            <person name="Wang X."/>
            <person name="Wang C.C."/>
            <person name="Yang T.C."/>
            <person name="Huo Q.B."/>
            <person name="Li W."/>
            <person name="Chen H.Y."/>
            <person name="Chen S.E."/>
            <person name="Zhou L.G."/>
            <person name="Ni X.B."/>
            <person name="Tian J.H."/>
            <person name="Sheng Y."/>
            <person name="Liu T."/>
            <person name="Pan Y.S."/>
            <person name="Xia L.Y."/>
            <person name="Li J."/>
            <person name="Zhao F."/>
            <person name="Cao W.C."/>
        </authorList>
    </citation>
    <scope>NUCLEOTIDE SEQUENCE [LARGE SCALE GENOMIC DNA]</scope>
    <source>
        <strain evidence="1">Iper-2018</strain>
    </source>
</reference>
<comment type="caution">
    <text evidence="1">The sequence shown here is derived from an EMBL/GenBank/DDBJ whole genome shotgun (WGS) entry which is preliminary data.</text>
</comment>
<keyword evidence="2" id="KW-1185">Reference proteome</keyword>
<dbReference type="EMBL" id="JABSTQ010000618">
    <property type="protein sequence ID" value="KAG0445288.1"/>
    <property type="molecule type" value="Genomic_DNA"/>
</dbReference>
<feature type="non-terminal residue" evidence="1">
    <location>
        <position position="1"/>
    </location>
</feature>
<evidence type="ECO:0000313" key="2">
    <source>
        <dbReference type="Proteomes" id="UP000805193"/>
    </source>
</evidence>
<protein>
    <submittedName>
        <fullName evidence="1">Uncharacterized protein</fullName>
    </submittedName>
</protein>
<evidence type="ECO:0000313" key="1">
    <source>
        <dbReference type="EMBL" id="KAG0445288.1"/>
    </source>
</evidence>
<gene>
    <name evidence="1" type="ORF">HPB47_017292</name>
</gene>
<dbReference type="Proteomes" id="UP000805193">
    <property type="component" value="Unassembled WGS sequence"/>
</dbReference>
<sequence length="222" mass="24826">AGEHLQGAIHGNPDYDLPEDIRRSLVNERNPGILHARRMGKTRSAVMIFEGTRVPHYVYYRGAEYRCLHYKEHETGNTCGQLRHRADIRPSPNNKCSGCGAANLPEDHKCDPSCSREQPDTARSSAGTSTSSYSSGGQWQELLTLLPETAKRWRPVKLLDEIQVPVPVPVLAQIRIVNARTIIPWIPGEHRQRRQRQNTAQTQMTNYGSSSVQKTPPGPKGS</sequence>
<name>A0AC60R359_IXOPE</name>
<organism evidence="1 2">
    <name type="scientific">Ixodes persulcatus</name>
    <name type="common">Taiga tick</name>
    <dbReference type="NCBI Taxonomy" id="34615"/>
    <lineage>
        <taxon>Eukaryota</taxon>
        <taxon>Metazoa</taxon>
        <taxon>Ecdysozoa</taxon>
        <taxon>Arthropoda</taxon>
        <taxon>Chelicerata</taxon>
        <taxon>Arachnida</taxon>
        <taxon>Acari</taxon>
        <taxon>Parasitiformes</taxon>
        <taxon>Ixodida</taxon>
        <taxon>Ixodoidea</taxon>
        <taxon>Ixodidae</taxon>
        <taxon>Ixodinae</taxon>
        <taxon>Ixodes</taxon>
    </lineage>
</organism>
<accession>A0AC60R359</accession>